<evidence type="ECO:0000256" key="6">
    <source>
        <dbReference type="ARBA" id="ARBA00022827"/>
    </source>
</evidence>
<comment type="catalytic activity">
    <reaction evidence="9 10">
        <text>L-threonyl-[protein] + FAD = FMN-L-threonyl-[protein] + AMP + H(+)</text>
        <dbReference type="Rhea" id="RHEA:36847"/>
        <dbReference type="Rhea" id="RHEA-COMP:11060"/>
        <dbReference type="Rhea" id="RHEA-COMP:11061"/>
        <dbReference type="ChEBI" id="CHEBI:15378"/>
        <dbReference type="ChEBI" id="CHEBI:30013"/>
        <dbReference type="ChEBI" id="CHEBI:57692"/>
        <dbReference type="ChEBI" id="CHEBI:74257"/>
        <dbReference type="ChEBI" id="CHEBI:456215"/>
        <dbReference type="EC" id="2.7.1.180"/>
    </reaction>
</comment>
<evidence type="ECO:0000256" key="7">
    <source>
        <dbReference type="ARBA" id="ARBA00022842"/>
    </source>
</evidence>
<keyword evidence="7 10" id="KW-0460">Magnesium</keyword>
<dbReference type="PIRSF" id="PIRSF006268">
    <property type="entry name" value="ApbE"/>
    <property type="match status" value="1"/>
</dbReference>
<keyword evidence="5 10" id="KW-0479">Metal-binding</keyword>
<keyword evidence="13" id="KW-1185">Reference proteome</keyword>
<evidence type="ECO:0000313" key="13">
    <source>
        <dbReference type="Proteomes" id="UP000274046"/>
    </source>
</evidence>
<protein>
    <recommendedName>
        <fullName evidence="2 10">FAD:protein FMN transferase</fullName>
        <ecNumber evidence="1 10">2.7.1.180</ecNumber>
    </recommendedName>
    <alternativeName>
        <fullName evidence="8 10">Flavin transferase</fullName>
    </alternativeName>
</protein>
<feature type="binding site" evidence="11">
    <location>
        <position position="256"/>
    </location>
    <ligand>
        <name>Mg(2+)</name>
        <dbReference type="ChEBI" id="CHEBI:18420"/>
    </ligand>
</feature>
<keyword evidence="4 10" id="KW-0808">Transferase</keyword>
<dbReference type="InterPro" id="IPR003374">
    <property type="entry name" value="ApbE-like_sf"/>
</dbReference>
<evidence type="ECO:0000256" key="10">
    <source>
        <dbReference type="PIRNR" id="PIRNR006268"/>
    </source>
</evidence>
<comment type="similarity">
    <text evidence="10">Belongs to the ApbE family.</text>
</comment>
<comment type="caution">
    <text evidence="12">The sequence shown here is derived from an EMBL/GenBank/DDBJ whole genome shotgun (WGS) entry which is preliminary data.</text>
</comment>
<dbReference type="SUPFAM" id="SSF143631">
    <property type="entry name" value="ApbE-like"/>
    <property type="match status" value="1"/>
</dbReference>
<dbReference type="EMBL" id="RBEE01000003">
    <property type="protein sequence ID" value="RNL56152.1"/>
    <property type="molecule type" value="Genomic_DNA"/>
</dbReference>
<evidence type="ECO:0000256" key="11">
    <source>
        <dbReference type="PIRSR" id="PIRSR006268-2"/>
    </source>
</evidence>
<keyword evidence="6 10" id="KW-0274">FAD</keyword>
<dbReference type="OrthoDB" id="9778595at2"/>
<dbReference type="AlphaFoldDB" id="A0A3N0C323"/>
<dbReference type="EC" id="2.7.1.180" evidence="1 10"/>
<dbReference type="Gene3D" id="3.10.520.10">
    <property type="entry name" value="ApbE-like domains"/>
    <property type="match status" value="1"/>
</dbReference>
<feature type="binding site" evidence="11">
    <location>
        <position position="140"/>
    </location>
    <ligand>
        <name>Mg(2+)</name>
        <dbReference type="ChEBI" id="CHEBI:18420"/>
    </ligand>
</feature>
<gene>
    <name evidence="12" type="ORF">D7004_02565</name>
</gene>
<evidence type="ECO:0000256" key="1">
    <source>
        <dbReference type="ARBA" id="ARBA00011955"/>
    </source>
</evidence>
<evidence type="ECO:0000256" key="4">
    <source>
        <dbReference type="ARBA" id="ARBA00022679"/>
    </source>
</evidence>
<reference evidence="12 13" key="1">
    <citation type="submission" date="2018-10" db="EMBL/GenBank/DDBJ databases">
        <title>Genome sequencing of Pedobacter jejuensis TNB23.</title>
        <authorList>
            <person name="Cho Y.-J."/>
            <person name="Cho A."/>
            <person name="Kim O.-S."/>
        </authorList>
    </citation>
    <scope>NUCLEOTIDE SEQUENCE [LARGE SCALE GENOMIC DNA]</scope>
    <source>
        <strain evidence="12 13">TNB23</strain>
    </source>
</reference>
<sequence length="307" mass="33638">MGGRFDITIVAENKELAEKNIDSVVAEISRIENLISDWKSDSQISKVNQNAGIMPVKVVKEVFELTKRALELSNATHGAFDISFAAMDKIWKFDGSMTQMPSEESIKKSVSLVGFEHVILNQDSSTIFLKYKGMKIGFGALGEGYATDKCRQMMLAKGIKAGIVNASGDMSTWGKQPNGAKWLVAITNPINEEKILPTIPIENEAIVTSGNYRKFVEFNGKRYSHIINPKTGYPATGLISVTVIGPSAEIANGLSTSTMVLGKSAGIAFLEKYADYRFILITDKGEIIHSKVASMNKMKLPKRVNSF</sequence>
<organism evidence="12 13">
    <name type="scientific">Pedobacter jejuensis</name>
    <dbReference type="NCBI Taxonomy" id="1268550"/>
    <lineage>
        <taxon>Bacteria</taxon>
        <taxon>Pseudomonadati</taxon>
        <taxon>Bacteroidota</taxon>
        <taxon>Sphingobacteriia</taxon>
        <taxon>Sphingobacteriales</taxon>
        <taxon>Sphingobacteriaceae</taxon>
        <taxon>Pedobacter</taxon>
    </lineage>
</organism>
<keyword evidence="3 10" id="KW-0285">Flavoprotein</keyword>
<dbReference type="InterPro" id="IPR024932">
    <property type="entry name" value="ApbE"/>
</dbReference>
<evidence type="ECO:0000313" key="12">
    <source>
        <dbReference type="EMBL" id="RNL56152.1"/>
    </source>
</evidence>
<evidence type="ECO:0000256" key="9">
    <source>
        <dbReference type="ARBA" id="ARBA00048540"/>
    </source>
</evidence>
<evidence type="ECO:0000256" key="8">
    <source>
        <dbReference type="ARBA" id="ARBA00031306"/>
    </source>
</evidence>
<accession>A0A3N0C323</accession>
<comment type="cofactor">
    <cofactor evidence="11">
        <name>Mg(2+)</name>
        <dbReference type="ChEBI" id="CHEBI:18420"/>
    </cofactor>
    <cofactor evidence="11">
        <name>Mn(2+)</name>
        <dbReference type="ChEBI" id="CHEBI:29035"/>
    </cofactor>
    <text evidence="11">Magnesium. Can also use manganese.</text>
</comment>
<name>A0A3N0C323_9SPHI</name>
<dbReference type="GO" id="GO:0016740">
    <property type="term" value="F:transferase activity"/>
    <property type="evidence" value="ECO:0007669"/>
    <property type="project" value="UniProtKB-UniRule"/>
</dbReference>
<dbReference type="GO" id="GO:0046872">
    <property type="term" value="F:metal ion binding"/>
    <property type="evidence" value="ECO:0007669"/>
    <property type="project" value="UniProtKB-UniRule"/>
</dbReference>
<dbReference type="PANTHER" id="PTHR30040">
    <property type="entry name" value="THIAMINE BIOSYNTHESIS LIPOPROTEIN APBE"/>
    <property type="match status" value="1"/>
</dbReference>
<dbReference type="PANTHER" id="PTHR30040:SF2">
    <property type="entry name" value="FAD:PROTEIN FMN TRANSFERASE"/>
    <property type="match status" value="1"/>
</dbReference>
<evidence type="ECO:0000256" key="5">
    <source>
        <dbReference type="ARBA" id="ARBA00022723"/>
    </source>
</evidence>
<dbReference type="Proteomes" id="UP000274046">
    <property type="component" value="Unassembled WGS sequence"/>
</dbReference>
<proteinExistence type="inferred from homology"/>
<dbReference type="Pfam" id="PF02424">
    <property type="entry name" value="ApbE"/>
    <property type="match status" value="1"/>
</dbReference>
<evidence type="ECO:0000256" key="3">
    <source>
        <dbReference type="ARBA" id="ARBA00022630"/>
    </source>
</evidence>
<evidence type="ECO:0000256" key="2">
    <source>
        <dbReference type="ARBA" id="ARBA00016337"/>
    </source>
</evidence>